<accession>A0A4C1SQ46</accession>
<comment type="caution">
    <text evidence="1">The sequence shown here is derived from an EMBL/GenBank/DDBJ whole genome shotgun (WGS) entry which is preliminary data.</text>
</comment>
<evidence type="ECO:0000313" key="2">
    <source>
        <dbReference type="Proteomes" id="UP000299102"/>
    </source>
</evidence>
<dbReference type="OrthoDB" id="289721at2759"/>
<dbReference type="AlphaFoldDB" id="A0A4C1SQ46"/>
<keyword evidence="2" id="KW-1185">Reference proteome</keyword>
<reference evidence="1 2" key="1">
    <citation type="journal article" date="2019" name="Commun. Biol.">
        <title>The bagworm genome reveals a unique fibroin gene that provides high tensile strength.</title>
        <authorList>
            <person name="Kono N."/>
            <person name="Nakamura H."/>
            <person name="Ohtoshi R."/>
            <person name="Tomita M."/>
            <person name="Numata K."/>
            <person name="Arakawa K."/>
        </authorList>
    </citation>
    <scope>NUCLEOTIDE SEQUENCE [LARGE SCALE GENOMIC DNA]</scope>
</reference>
<gene>
    <name evidence="1" type="ORF">EVAR_6551_1</name>
</gene>
<name>A0A4C1SQ46_EUMVA</name>
<dbReference type="Proteomes" id="UP000299102">
    <property type="component" value="Unassembled WGS sequence"/>
</dbReference>
<sequence length="249" mass="28577">METIKYVQQPINLKVVKYELNISPPRALNPTTVRKGRKLRIPEVKHSRRESFVPSPPPIKSCSRKRDVLELVEELLDELYSNHPDWNSSTGDDYTQRSVSAASLASQSTSREFADTIERSYLECLDINDLREQLDQWNGRLKENGDRLARCVRARDRLRRQQKRLCAAVTVLLRHIKPDLGLSRLGSRSPASISDLATVPYSDSEHALILIPHSIPTMVSFSIPSSSGLDFRFCSSSYLQYRFRYRSRL</sequence>
<proteinExistence type="predicted"/>
<dbReference type="EMBL" id="BGZK01000013">
    <property type="protein sequence ID" value="GBP04353.1"/>
    <property type="molecule type" value="Genomic_DNA"/>
</dbReference>
<evidence type="ECO:0000313" key="1">
    <source>
        <dbReference type="EMBL" id="GBP04353.1"/>
    </source>
</evidence>
<protein>
    <submittedName>
        <fullName evidence="1">Uncharacterized protein</fullName>
    </submittedName>
</protein>
<organism evidence="1 2">
    <name type="scientific">Eumeta variegata</name>
    <name type="common">Bagworm moth</name>
    <name type="synonym">Eumeta japonica</name>
    <dbReference type="NCBI Taxonomy" id="151549"/>
    <lineage>
        <taxon>Eukaryota</taxon>
        <taxon>Metazoa</taxon>
        <taxon>Ecdysozoa</taxon>
        <taxon>Arthropoda</taxon>
        <taxon>Hexapoda</taxon>
        <taxon>Insecta</taxon>
        <taxon>Pterygota</taxon>
        <taxon>Neoptera</taxon>
        <taxon>Endopterygota</taxon>
        <taxon>Lepidoptera</taxon>
        <taxon>Glossata</taxon>
        <taxon>Ditrysia</taxon>
        <taxon>Tineoidea</taxon>
        <taxon>Psychidae</taxon>
        <taxon>Oiketicinae</taxon>
        <taxon>Eumeta</taxon>
    </lineage>
</organism>